<evidence type="ECO:0000313" key="5">
    <source>
        <dbReference type="EMBL" id="APD08340.1"/>
    </source>
</evidence>
<dbReference type="PRINTS" id="PR00081">
    <property type="entry name" value="GDHRDH"/>
</dbReference>
<evidence type="ECO:0000256" key="1">
    <source>
        <dbReference type="ARBA" id="ARBA00006484"/>
    </source>
</evidence>
<dbReference type="PANTHER" id="PTHR44196">
    <property type="entry name" value="DEHYDROGENASE/REDUCTASE SDR FAMILY MEMBER 7B"/>
    <property type="match status" value="1"/>
</dbReference>
<sequence>MRLRGKVVVVTGAGSGLGQALALELLRRGAKVAAVDLREEGLRETQAQAGNMAPGLSLHPLDITDKARVAALPEEVERAHGQVDGLINNAGIIQPFKRLLDLDEAAIERVMRVNFYGTLHMTRAFLPRLLQRPEAHLVNVSSMGAFVPVPGQAVYGASKAAVKLLTEALWAELQGTPVRVTLVLPGAMRTGIAQHSGVEAPRAEGARVPVLEPQVAARILLDAVERDAFRVLLGQDARTMDLLYRLSPLGATRLIQRRMAHLLPPR</sequence>
<dbReference type="InterPro" id="IPR002347">
    <property type="entry name" value="SDR_fam"/>
</dbReference>
<organism evidence="5 7">
    <name type="scientific">Thermus brockianus</name>
    <dbReference type="NCBI Taxonomy" id="56956"/>
    <lineage>
        <taxon>Bacteria</taxon>
        <taxon>Thermotogati</taxon>
        <taxon>Deinococcota</taxon>
        <taxon>Deinococci</taxon>
        <taxon>Thermales</taxon>
        <taxon>Thermaceae</taxon>
        <taxon>Thermus</taxon>
    </lineage>
</organism>
<dbReference type="InterPro" id="IPR057326">
    <property type="entry name" value="KR_dom"/>
</dbReference>
<dbReference type="Gene3D" id="3.40.50.720">
    <property type="entry name" value="NAD(P)-binding Rossmann-like Domain"/>
    <property type="match status" value="1"/>
</dbReference>
<dbReference type="EMBL" id="AP025593">
    <property type="protein sequence ID" value="BDG16315.1"/>
    <property type="molecule type" value="Genomic_DNA"/>
</dbReference>
<reference evidence="5" key="2">
    <citation type="journal article" date="2017" name="Stand. Genomic Sci.">
        <title>Complete genome sequence of Thermus brockianus GE-1 reveals key enzymes of xylan/xylose metabolism.</title>
        <authorList>
            <person name="Schaefers C."/>
            <person name="Blank S."/>
            <person name="Wiebusch S."/>
            <person name="Elleuche S."/>
            <person name="Antranikian G."/>
        </authorList>
    </citation>
    <scope>NUCLEOTIDE SEQUENCE</scope>
    <source>
        <strain evidence="5">GE-1</strain>
    </source>
</reference>
<dbReference type="OrthoDB" id="9775296at2"/>
<reference evidence="7" key="1">
    <citation type="submission" date="2016-06" db="EMBL/GenBank/DDBJ databases">
        <title>Whole genome sequencing of Thermus brockianus strain GE-1.</title>
        <authorList>
            <person name="Schaefers C."/>
            <person name="Blank S."/>
            <person name="Wiebusch S."/>
            <person name="Elleuche S."/>
            <person name="Antranikian G."/>
        </authorList>
    </citation>
    <scope>NUCLEOTIDE SEQUENCE [LARGE SCALE GENOMIC DNA]</scope>
    <source>
        <strain evidence="7">GE-1</strain>
    </source>
</reference>
<keyword evidence="8" id="KW-1185">Reference proteome</keyword>
<dbReference type="RefSeq" id="WP_071676222.1">
    <property type="nucleotide sequence ID" value="NZ_AP025593.1"/>
</dbReference>
<dbReference type="GO" id="GO:0016020">
    <property type="term" value="C:membrane"/>
    <property type="evidence" value="ECO:0007669"/>
    <property type="project" value="TreeGrafter"/>
</dbReference>
<comment type="similarity">
    <text evidence="1 3">Belongs to the short-chain dehydrogenases/reductases (SDR) family.</text>
</comment>
<dbReference type="AlphaFoldDB" id="A0A1J0LQP8"/>
<accession>A0A1J0LQP8</accession>
<keyword evidence="2" id="KW-0560">Oxidoreductase</keyword>
<dbReference type="STRING" id="56956.A0O31_00109"/>
<dbReference type="Pfam" id="PF00106">
    <property type="entry name" value="adh_short"/>
    <property type="match status" value="1"/>
</dbReference>
<feature type="domain" description="Ketoreductase" evidence="4">
    <location>
        <begin position="6"/>
        <end position="191"/>
    </location>
</feature>
<dbReference type="Proteomes" id="UP000182993">
    <property type="component" value="Chromosome"/>
</dbReference>
<evidence type="ECO:0000313" key="6">
    <source>
        <dbReference type="EMBL" id="BDG16315.1"/>
    </source>
</evidence>
<evidence type="ECO:0000313" key="8">
    <source>
        <dbReference type="Proteomes" id="UP000831120"/>
    </source>
</evidence>
<dbReference type="EMBL" id="CP016312">
    <property type="protein sequence ID" value="APD08340.1"/>
    <property type="molecule type" value="Genomic_DNA"/>
</dbReference>
<dbReference type="KEGG" id="tbc:A0O31_00109"/>
<dbReference type="SUPFAM" id="SSF51735">
    <property type="entry name" value="NAD(P)-binding Rossmann-fold domains"/>
    <property type="match status" value="1"/>
</dbReference>
<dbReference type="SMART" id="SM00822">
    <property type="entry name" value="PKS_KR"/>
    <property type="match status" value="1"/>
</dbReference>
<dbReference type="PANTHER" id="PTHR44196:SF1">
    <property type="entry name" value="DEHYDROGENASE_REDUCTASE SDR FAMILY MEMBER 7B"/>
    <property type="match status" value="1"/>
</dbReference>
<reference evidence="6 8" key="3">
    <citation type="journal article" date="2022" name="Microbiol. Resour. Announc.">
        <title>Complete Genome Sequences of Thermus Strains Isolated from Senami Hot Spring in Japan.</title>
        <authorList>
            <person name="Miyazaki K."/>
        </authorList>
    </citation>
    <scope>NUCLEOTIDE SEQUENCE [LARGE SCALE GENOMIC DNA]</scope>
    <source>
        <strain evidence="6 8">SNM4-1</strain>
    </source>
</reference>
<evidence type="ECO:0000259" key="4">
    <source>
        <dbReference type="SMART" id="SM00822"/>
    </source>
</evidence>
<dbReference type="Proteomes" id="UP000831120">
    <property type="component" value="Chromosome"/>
</dbReference>
<dbReference type="GO" id="GO:0016491">
    <property type="term" value="F:oxidoreductase activity"/>
    <property type="evidence" value="ECO:0007669"/>
    <property type="project" value="UniProtKB-KW"/>
</dbReference>
<evidence type="ECO:0000313" key="7">
    <source>
        <dbReference type="Proteomes" id="UP000182993"/>
    </source>
</evidence>
<gene>
    <name evidence="5" type="ORF">A0O31_00109</name>
    <name evidence="6" type="ORF">TbrSNM41_10490</name>
</gene>
<proteinExistence type="inferred from homology"/>
<evidence type="ECO:0000256" key="3">
    <source>
        <dbReference type="RuleBase" id="RU000363"/>
    </source>
</evidence>
<dbReference type="InterPro" id="IPR036291">
    <property type="entry name" value="NAD(P)-bd_dom_sf"/>
</dbReference>
<evidence type="ECO:0000256" key="2">
    <source>
        <dbReference type="ARBA" id="ARBA00023002"/>
    </source>
</evidence>
<name>A0A1J0LQP8_THEBO</name>
<dbReference type="PRINTS" id="PR00080">
    <property type="entry name" value="SDRFAMILY"/>
</dbReference>
<protein>
    <submittedName>
        <fullName evidence="5">Short chain dehydrogenase/reductase family oxidoreductase</fullName>
    </submittedName>
    <submittedName>
        <fullName evidence="6">Short-chain dehydrogenase</fullName>
    </submittedName>
</protein>